<evidence type="ECO:0000313" key="2">
    <source>
        <dbReference type="Proteomes" id="UP000717364"/>
    </source>
</evidence>
<reference evidence="1" key="2">
    <citation type="journal article" date="2021" name="Mar. Drugs">
        <title>Genome Reduction and Secondary Metabolism of the Marine Sponge-Associated Cyanobacterium Leptothoe.</title>
        <authorList>
            <person name="Konstantinou D."/>
            <person name="Popin R.V."/>
            <person name="Fewer D.P."/>
            <person name="Sivonen K."/>
            <person name="Gkelis S."/>
        </authorList>
    </citation>
    <scope>NUCLEOTIDE SEQUENCE</scope>
    <source>
        <strain evidence="1">TAU-MAC 1115</strain>
    </source>
</reference>
<reference evidence="1" key="1">
    <citation type="submission" date="2020-11" db="EMBL/GenBank/DDBJ databases">
        <authorList>
            <person name="Konstantinou D."/>
            <person name="Gkelis S."/>
            <person name="Popin R."/>
            <person name="Fewer D."/>
            <person name="Sivonen K."/>
        </authorList>
    </citation>
    <scope>NUCLEOTIDE SEQUENCE</scope>
    <source>
        <strain evidence="1">TAU-MAC 1115</strain>
    </source>
</reference>
<dbReference type="InterPro" id="IPR011748">
    <property type="entry name" value="Unchr_phage_tail-like"/>
</dbReference>
<dbReference type="NCBIfam" id="TIGR02242">
    <property type="entry name" value="tail_TIGR02242"/>
    <property type="match status" value="1"/>
</dbReference>
<dbReference type="Pfam" id="PF09684">
    <property type="entry name" value="Tail_P2_I"/>
    <property type="match status" value="1"/>
</dbReference>
<comment type="caution">
    <text evidence="1">The sequence shown here is derived from an EMBL/GenBank/DDBJ whole genome shotgun (WGS) entry which is preliminary data.</text>
</comment>
<keyword evidence="2" id="KW-1185">Reference proteome</keyword>
<dbReference type="RefSeq" id="WP_215607594.1">
    <property type="nucleotide sequence ID" value="NZ_JADOES010000004.1"/>
</dbReference>
<dbReference type="InterPro" id="IPR006521">
    <property type="entry name" value="Tail_protein_I"/>
</dbReference>
<dbReference type="EMBL" id="JADOES010000004">
    <property type="protein sequence ID" value="MBT9314530.1"/>
    <property type="molecule type" value="Genomic_DNA"/>
</dbReference>
<name>A0A947GFV8_9CYAN</name>
<organism evidence="1 2">
    <name type="scientific">Leptothoe spongobia TAU-MAC 1115</name>
    <dbReference type="NCBI Taxonomy" id="1967444"/>
    <lineage>
        <taxon>Bacteria</taxon>
        <taxon>Bacillati</taxon>
        <taxon>Cyanobacteriota</taxon>
        <taxon>Cyanophyceae</taxon>
        <taxon>Nodosilineales</taxon>
        <taxon>Cymatolegaceae</taxon>
        <taxon>Leptothoe</taxon>
        <taxon>Leptothoe spongobia</taxon>
    </lineage>
</organism>
<protein>
    <submittedName>
        <fullName evidence="1">Phage tail protein</fullName>
    </submittedName>
</protein>
<proteinExistence type="predicted"/>
<dbReference type="AlphaFoldDB" id="A0A947GFV8"/>
<gene>
    <name evidence="1" type="ORF">IXB50_03725</name>
</gene>
<dbReference type="Proteomes" id="UP000717364">
    <property type="component" value="Unassembled WGS sequence"/>
</dbReference>
<accession>A0A947GFV8</accession>
<sequence>MAQTQTGRLIDISLVSLQEPDLSSGSAMTFSPSSTFSKIAGSPSSSPQATRLQLHPGELGELVVRIKHQGDTPLQLQFSVTGDVPRDWWQLRTEGSELPANHQMEAVLYFAIASDFFERPLSPQQLPLRLDYKGQLKVTAISPRGDSEEHLSPFEVLVRPPSLYLDFLPDIYRRIDIVGRFLKIFETTFEPTVDILDHLWAYLDPLTAPRSMLPFLSHWVGWSFEAPLSLEQQRTLIRYAMEIYRWRGTRRGLRFYLHLASGLPLDDHLPDESQKSIGIHENFSPGHVLGQTVLGSSTILGGSRPCHFSVHLRAPDNYSLDEALIRTIIDQEKPAFSSYDLAIETPSDSS</sequence>
<evidence type="ECO:0000313" key="1">
    <source>
        <dbReference type="EMBL" id="MBT9314530.1"/>
    </source>
</evidence>